<protein>
    <submittedName>
        <fullName evidence="1">Uncharacterized protein</fullName>
    </submittedName>
</protein>
<dbReference type="KEGG" id="ccl:Clocl_0697"/>
<proteinExistence type="predicted"/>
<gene>
    <name evidence="1" type="ordered locus">Clocl_0697</name>
</gene>
<sequence length="122" mass="13881">MDIVNAKTPRQLPDPPSLERFVADVLFEGWFDGTYNNYVKTSRCDLNDHIISFNRSLETIKASGLIKEAEDIRESANTAVQEAAKHFYKQGIKDAIIYLERMGVIKKKSIGIINPLEGYFNK</sequence>
<reference evidence="2" key="1">
    <citation type="submission" date="2011-12" db="EMBL/GenBank/DDBJ databases">
        <title>Complete sequence of Clostridium clariflavum DSM 19732.</title>
        <authorList>
            <consortium name="US DOE Joint Genome Institute"/>
            <person name="Lucas S."/>
            <person name="Han J."/>
            <person name="Lapidus A."/>
            <person name="Cheng J.-F."/>
            <person name="Goodwin L."/>
            <person name="Pitluck S."/>
            <person name="Peters L."/>
            <person name="Teshima H."/>
            <person name="Detter J.C."/>
            <person name="Han C."/>
            <person name="Tapia R."/>
            <person name="Land M."/>
            <person name="Hauser L."/>
            <person name="Kyrpides N."/>
            <person name="Ivanova N."/>
            <person name="Pagani I."/>
            <person name="Kitzmiller T."/>
            <person name="Lynd L."/>
            <person name="Izquierdo J."/>
            <person name="Woyke T."/>
        </authorList>
    </citation>
    <scope>NUCLEOTIDE SEQUENCE [LARGE SCALE GENOMIC DNA]</scope>
    <source>
        <strain evidence="2">DSM 19732 / NBRC 101661 / EBR45</strain>
    </source>
</reference>
<dbReference type="RefSeq" id="WP_014254033.1">
    <property type="nucleotide sequence ID" value="NC_016627.1"/>
</dbReference>
<evidence type="ECO:0000313" key="2">
    <source>
        <dbReference type="Proteomes" id="UP000005435"/>
    </source>
</evidence>
<dbReference type="EMBL" id="CP003065">
    <property type="protein sequence ID" value="AEV67402.1"/>
    <property type="molecule type" value="Genomic_DNA"/>
</dbReference>
<evidence type="ECO:0000313" key="1">
    <source>
        <dbReference type="EMBL" id="AEV67402.1"/>
    </source>
</evidence>
<dbReference type="Proteomes" id="UP000005435">
    <property type="component" value="Chromosome"/>
</dbReference>
<reference evidence="1 2" key="2">
    <citation type="journal article" date="2012" name="Stand. Genomic Sci.">
        <title>Complete Genome Sequence of Clostridium clariflavum DSM 19732.</title>
        <authorList>
            <person name="Izquierdo J.A."/>
            <person name="Goodwin L."/>
            <person name="Davenport K.W."/>
            <person name="Teshima H."/>
            <person name="Bruce D."/>
            <person name="Detter C."/>
            <person name="Tapia R."/>
            <person name="Han S."/>
            <person name="Land M."/>
            <person name="Hauser L."/>
            <person name="Jeffries C.D."/>
            <person name="Han J."/>
            <person name="Pitluck S."/>
            <person name="Nolan M."/>
            <person name="Chen A."/>
            <person name="Huntemann M."/>
            <person name="Mavromatis K."/>
            <person name="Mikhailova N."/>
            <person name="Liolios K."/>
            <person name="Woyke T."/>
            <person name="Lynd L.R."/>
        </authorList>
    </citation>
    <scope>NUCLEOTIDE SEQUENCE [LARGE SCALE GENOMIC DNA]</scope>
    <source>
        <strain evidence="2">DSM 19732 / NBRC 101661 / EBR45</strain>
    </source>
</reference>
<dbReference type="HOGENOM" id="CLU_2022669_0_0_9"/>
<organism evidence="1 2">
    <name type="scientific">Acetivibrio clariflavus (strain DSM 19732 / NBRC 101661 / EBR45)</name>
    <name type="common">Clostridium clariflavum</name>
    <dbReference type="NCBI Taxonomy" id="720554"/>
    <lineage>
        <taxon>Bacteria</taxon>
        <taxon>Bacillati</taxon>
        <taxon>Bacillota</taxon>
        <taxon>Clostridia</taxon>
        <taxon>Eubacteriales</taxon>
        <taxon>Oscillospiraceae</taxon>
        <taxon>Acetivibrio</taxon>
    </lineage>
</organism>
<name>G8LUR2_ACECE</name>
<keyword evidence="2" id="KW-1185">Reference proteome</keyword>
<dbReference type="AlphaFoldDB" id="G8LUR2"/>
<accession>G8LUR2</accession>
<dbReference type="STRING" id="720554.Clocl_0697"/>